<evidence type="ECO:0000313" key="4">
    <source>
        <dbReference type="Proteomes" id="UP000050280"/>
    </source>
</evidence>
<dbReference type="SUPFAM" id="SSF48498">
    <property type="entry name" value="Tetracyclin repressor-like, C-terminal domain"/>
    <property type="match status" value="1"/>
</dbReference>
<dbReference type="OrthoDB" id="9798857at2"/>
<evidence type="ECO:0000256" key="1">
    <source>
        <dbReference type="ARBA" id="ARBA00023015"/>
    </source>
</evidence>
<dbReference type="RefSeq" id="WP_054559946.1">
    <property type="nucleotide sequence ID" value="NZ_LDJX01000006.1"/>
</dbReference>
<keyword evidence="4" id="KW-1185">Reference proteome</keyword>
<dbReference type="Proteomes" id="UP000050280">
    <property type="component" value="Unassembled WGS sequence"/>
</dbReference>
<dbReference type="SUPFAM" id="SSF46689">
    <property type="entry name" value="Homeodomain-like"/>
    <property type="match status" value="1"/>
</dbReference>
<evidence type="ECO:0000256" key="2">
    <source>
        <dbReference type="ARBA" id="ARBA00023163"/>
    </source>
</evidence>
<reference evidence="3 4" key="1">
    <citation type="submission" date="2015-09" db="EMBL/GenBank/DDBJ databases">
        <title>Genome sequence of the marine flavobacterium Croceitalea dokdonensis DOKDO 023 that contains proton- and sodium-pumping rhodopsins.</title>
        <authorList>
            <person name="Kwon S.-K."/>
            <person name="Lee H.K."/>
            <person name="Kwak M.-J."/>
            <person name="Kim J.F."/>
        </authorList>
    </citation>
    <scope>NUCLEOTIDE SEQUENCE [LARGE SCALE GENOMIC DNA]</scope>
    <source>
        <strain evidence="3 4">DOKDO 023</strain>
    </source>
</reference>
<dbReference type="AlphaFoldDB" id="A0A0P7AQD6"/>
<dbReference type="PANTHER" id="PTHR47506">
    <property type="entry name" value="TRANSCRIPTIONAL REGULATORY PROTEIN"/>
    <property type="match status" value="1"/>
</dbReference>
<accession>A0A0P7AQD6</accession>
<evidence type="ECO:0000313" key="3">
    <source>
        <dbReference type="EMBL" id="KPM30966.1"/>
    </source>
</evidence>
<keyword evidence="1" id="KW-0805">Transcription regulation</keyword>
<sequence length="204" mass="23380">MSNSIANSSKLHQLRARGLSFFYQNGYYSTTTEELLAHLSITKEAFEATFSSKKQFFIGIAQNLLLQRTLNLLIEPNSYKQNPFPSILQMLENELENSADSPVDGGFMLNTFLTEFHGKDKEVSKVLVQILRIWEINLLSLLKKGQLDGYVDQHVDAESAAKYIVSSFIGIRTLMGNEDPRRLKRQYLQQLRYYFNSIAKQRAA</sequence>
<name>A0A0P7AQD6_9FLAO</name>
<keyword evidence="2" id="KW-0804">Transcription</keyword>
<dbReference type="EMBL" id="LDJX01000006">
    <property type="protein sequence ID" value="KPM30966.1"/>
    <property type="molecule type" value="Genomic_DNA"/>
</dbReference>
<proteinExistence type="predicted"/>
<dbReference type="PANTHER" id="PTHR47506:SF6">
    <property type="entry name" value="HTH-TYPE TRANSCRIPTIONAL REPRESSOR NEMR"/>
    <property type="match status" value="1"/>
</dbReference>
<comment type="caution">
    <text evidence="3">The sequence shown here is derived from an EMBL/GenBank/DDBJ whole genome shotgun (WGS) entry which is preliminary data.</text>
</comment>
<organism evidence="3 4">
    <name type="scientific">Croceitalea dokdonensis DOKDO 023</name>
    <dbReference type="NCBI Taxonomy" id="1300341"/>
    <lineage>
        <taxon>Bacteria</taxon>
        <taxon>Pseudomonadati</taxon>
        <taxon>Bacteroidota</taxon>
        <taxon>Flavobacteriia</taxon>
        <taxon>Flavobacteriales</taxon>
        <taxon>Flavobacteriaceae</taxon>
        <taxon>Croceitalea</taxon>
    </lineage>
</organism>
<protein>
    <submittedName>
        <fullName evidence="3">Transcriptional regulator, TetR family</fullName>
    </submittedName>
</protein>
<dbReference type="STRING" id="1300341.I595_2945"/>
<gene>
    <name evidence="3" type="ORF">I595_2945</name>
</gene>
<dbReference type="InterPro" id="IPR036271">
    <property type="entry name" value="Tet_transcr_reg_TetR-rel_C_sf"/>
</dbReference>
<dbReference type="InterPro" id="IPR009057">
    <property type="entry name" value="Homeodomain-like_sf"/>
</dbReference>
<dbReference type="Gene3D" id="1.10.357.10">
    <property type="entry name" value="Tetracycline Repressor, domain 2"/>
    <property type="match status" value="1"/>
</dbReference>